<dbReference type="AlphaFoldDB" id="A0AAV2YSI7"/>
<proteinExistence type="predicted"/>
<reference evidence="1" key="2">
    <citation type="journal article" date="2023" name="Microbiol Resour">
        <title>Decontamination and Annotation of the Draft Genome Sequence of the Oomycete Lagenidium giganteum ARSEF 373.</title>
        <authorList>
            <person name="Morgan W.R."/>
            <person name="Tartar A."/>
        </authorList>
    </citation>
    <scope>NUCLEOTIDE SEQUENCE</scope>
    <source>
        <strain evidence="1">ARSEF 373</strain>
    </source>
</reference>
<evidence type="ECO:0008006" key="3">
    <source>
        <dbReference type="Google" id="ProtNLM"/>
    </source>
</evidence>
<sequence length="270" mass="30679">MPLTTEEALVLLTVASKLRHRNKWIALILECVVVERPLIPNVAFNITSYKDEKARIELRFTIPQIRYLCVALRPPETVLTPTGDLVTSLEALCVVSARMAYPKRNIDLSNTFGRSRSSLWRIYLTLVNQLFGEWESHSFLQQRLLTQRAQAYVAATMAKGSVIPCVGFIDGTKIPTCRISPRGEGIDWQKGFQSITTSNGLNIHFWGPVEGRRHDVTILRLSKVSMRLRYSLHYVESSCTAIRRTRYRGTLWLHLKAGSKHQVSKNLTLG</sequence>
<dbReference type="PANTHER" id="PTHR34615:SF1">
    <property type="entry name" value="PX DOMAIN-CONTAINING PROTEIN"/>
    <property type="match status" value="1"/>
</dbReference>
<comment type="caution">
    <text evidence="1">The sequence shown here is derived from an EMBL/GenBank/DDBJ whole genome shotgun (WGS) entry which is preliminary data.</text>
</comment>
<dbReference type="Proteomes" id="UP001146120">
    <property type="component" value="Unassembled WGS sequence"/>
</dbReference>
<evidence type="ECO:0000313" key="2">
    <source>
        <dbReference type="Proteomes" id="UP001146120"/>
    </source>
</evidence>
<dbReference type="PANTHER" id="PTHR34615">
    <property type="entry name" value="PX DOMAIN-CONTAINING PROTEIN"/>
    <property type="match status" value="1"/>
</dbReference>
<name>A0AAV2YSI7_9STRA</name>
<organism evidence="1 2">
    <name type="scientific">Lagenidium giganteum</name>
    <dbReference type="NCBI Taxonomy" id="4803"/>
    <lineage>
        <taxon>Eukaryota</taxon>
        <taxon>Sar</taxon>
        <taxon>Stramenopiles</taxon>
        <taxon>Oomycota</taxon>
        <taxon>Peronosporomycetes</taxon>
        <taxon>Pythiales</taxon>
        <taxon>Pythiaceae</taxon>
    </lineage>
</organism>
<keyword evidence="2" id="KW-1185">Reference proteome</keyword>
<protein>
    <recommendedName>
        <fullName evidence="3">DDE Tnp4 domain-containing protein</fullName>
    </recommendedName>
</protein>
<accession>A0AAV2YSI7</accession>
<gene>
    <name evidence="1" type="ORF">N0F65_003970</name>
</gene>
<evidence type="ECO:0000313" key="1">
    <source>
        <dbReference type="EMBL" id="DAZ97652.1"/>
    </source>
</evidence>
<dbReference type="EMBL" id="DAKRPA010000129">
    <property type="protein sequence ID" value="DAZ97652.1"/>
    <property type="molecule type" value="Genomic_DNA"/>
</dbReference>
<reference evidence="1" key="1">
    <citation type="submission" date="2022-11" db="EMBL/GenBank/DDBJ databases">
        <authorList>
            <person name="Morgan W.R."/>
            <person name="Tartar A."/>
        </authorList>
    </citation>
    <scope>NUCLEOTIDE SEQUENCE</scope>
    <source>
        <strain evidence="1">ARSEF 373</strain>
    </source>
</reference>